<protein>
    <submittedName>
        <fullName evidence="1">Uncharacterized protein</fullName>
    </submittedName>
</protein>
<reference evidence="1" key="1">
    <citation type="submission" date="2023-03" db="EMBL/GenBank/DDBJ databases">
        <title>Massive genome expansion in bonnet fungi (Mycena s.s.) driven by repeated elements and novel gene families across ecological guilds.</title>
        <authorList>
            <consortium name="Lawrence Berkeley National Laboratory"/>
            <person name="Harder C.B."/>
            <person name="Miyauchi S."/>
            <person name="Viragh M."/>
            <person name="Kuo A."/>
            <person name="Thoen E."/>
            <person name="Andreopoulos B."/>
            <person name="Lu D."/>
            <person name="Skrede I."/>
            <person name="Drula E."/>
            <person name="Henrissat B."/>
            <person name="Morin E."/>
            <person name="Kohler A."/>
            <person name="Barry K."/>
            <person name="LaButti K."/>
            <person name="Morin E."/>
            <person name="Salamov A."/>
            <person name="Lipzen A."/>
            <person name="Mereny Z."/>
            <person name="Hegedus B."/>
            <person name="Baldrian P."/>
            <person name="Stursova M."/>
            <person name="Weitz H."/>
            <person name="Taylor A."/>
            <person name="Grigoriev I.V."/>
            <person name="Nagy L.G."/>
            <person name="Martin F."/>
            <person name="Kauserud H."/>
        </authorList>
    </citation>
    <scope>NUCLEOTIDE SEQUENCE</scope>
    <source>
        <strain evidence="1">9284</strain>
    </source>
</reference>
<organism evidence="1 2">
    <name type="scientific">Roridomyces roridus</name>
    <dbReference type="NCBI Taxonomy" id="1738132"/>
    <lineage>
        <taxon>Eukaryota</taxon>
        <taxon>Fungi</taxon>
        <taxon>Dikarya</taxon>
        <taxon>Basidiomycota</taxon>
        <taxon>Agaricomycotina</taxon>
        <taxon>Agaricomycetes</taxon>
        <taxon>Agaricomycetidae</taxon>
        <taxon>Agaricales</taxon>
        <taxon>Marasmiineae</taxon>
        <taxon>Mycenaceae</taxon>
        <taxon>Roridomyces</taxon>
    </lineage>
</organism>
<feature type="non-terminal residue" evidence="1">
    <location>
        <position position="55"/>
    </location>
</feature>
<dbReference type="Proteomes" id="UP001221142">
    <property type="component" value="Unassembled WGS sequence"/>
</dbReference>
<keyword evidence="2" id="KW-1185">Reference proteome</keyword>
<gene>
    <name evidence="1" type="ORF">FB45DRAFT_719139</name>
</gene>
<evidence type="ECO:0000313" key="1">
    <source>
        <dbReference type="EMBL" id="KAJ7628638.1"/>
    </source>
</evidence>
<sequence>RRVTFTERVLNGQTIPPPSSILLGLHAACARIAHMSGAGAILDDFDRDIPPTAVL</sequence>
<dbReference type="EMBL" id="JARKIF010000010">
    <property type="protein sequence ID" value="KAJ7628638.1"/>
    <property type="molecule type" value="Genomic_DNA"/>
</dbReference>
<evidence type="ECO:0000313" key="2">
    <source>
        <dbReference type="Proteomes" id="UP001221142"/>
    </source>
</evidence>
<accession>A0AAD7BRQ7</accession>
<name>A0AAD7BRQ7_9AGAR</name>
<feature type="non-terminal residue" evidence="1">
    <location>
        <position position="1"/>
    </location>
</feature>
<dbReference type="AlphaFoldDB" id="A0AAD7BRQ7"/>
<proteinExistence type="predicted"/>
<comment type="caution">
    <text evidence="1">The sequence shown here is derived from an EMBL/GenBank/DDBJ whole genome shotgun (WGS) entry which is preliminary data.</text>
</comment>